<dbReference type="Proteomes" id="UP000821853">
    <property type="component" value="Chromosome 3"/>
</dbReference>
<comment type="caution">
    <text evidence="3">The sequence shown here is derived from an EMBL/GenBank/DDBJ whole genome shotgun (WGS) entry which is preliminary data.</text>
</comment>
<dbReference type="PROSITE" id="PS00636">
    <property type="entry name" value="DNAJ_1"/>
    <property type="match status" value="1"/>
</dbReference>
<sequence>MVNAFPSRLSNQERFDLPTWCFSALVFSPARERTGRGNMVDYYAILIIPRNASTDDIKKAYRKLALKWHPDKNPDKKEEAERRFKEISEAYEVLSDDKKRKVYDRYGKEGLNGSAGGMRAGARHNHHHHHHYNGGGLGGMGGFFEEGFAAPFFSFTFRDPEEVFREFFGTDSFHMFFDNPYTATTAGRQPQHHLHNQARHSAAVNRRDEFFPLSGFPIPNLGFPDIFGGFDGFTSVTTSTFSTELGAMRPGVRKTSTSTRFVNGKKIETRKVMENGVETVTVHEDGVLTKKTINGQAQALSYKHK</sequence>
<dbReference type="OMA" id="HHRFRSP"/>
<dbReference type="GO" id="GO:0030544">
    <property type="term" value="F:Hsp70 protein binding"/>
    <property type="evidence" value="ECO:0007669"/>
    <property type="project" value="InterPro"/>
</dbReference>
<dbReference type="EMBL" id="JABSTR010000005">
    <property type="protein sequence ID" value="KAH9370615.1"/>
    <property type="molecule type" value="Genomic_DNA"/>
</dbReference>
<gene>
    <name evidence="3" type="ORF">HPB48_010722</name>
</gene>
<dbReference type="InterPro" id="IPR036869">
    <property type="entry name" value="J_dom_sf"/>
</dbReference>
<dbReference type="SMART" id="SM00271">
    <property type="entry name" value="DnaJ"/>
    <property type="match status" value="1"/>
</dbReference>
<dbReference type="InterPro" id="IPR001623">
    <property type="entry name" value="DnaJ_domain"/>
</dbReference>
<evidence type="ECO:0000256" key="1">
    <source>
        <dbReference type="ARBA" id="ARBA00023186"/>
    </source>
</evidence>
<organism evidence="3 4">
    <name type="scientific">Haemaphysalis longicornis</name>
    <name type="common">Bush tick</name>
    <dbReference type="NCBI Taxonomy" id="44386"/>
    <lineage>
        <taxon>Eukaryota</taxon>
        <taxon>Metazoa</taxon>
        <taxon>Ecdysozoa</taxon>
        <taxon>Arthropoda</taxon>
        <taxon>Chelicerata</taxon>
        <taxon>Arachnida</taxon>
        <taxon>Acari</taxon>
        <taxon>Parasitiformes</taxon>
        <taxon>Ixodida</taxon>
        <taxon>Ixodoidea</taxon>
        <taxon>Ixodidae</taxon>
        <taxon>Haemaphysalinae</taxon>
        <taxon>Haemaphysalis</taxon>
    </lineage>
</organism>
<dbReference type="Gene3D" id="1.10.287.110">
    <property type="entry name" value="DnaJ domain"/>
    <property type="match status" value="1"/>
</dbReference>
<dbReference type="SUPFAM" id="SSF46565">
    <property type="entry name" value="Chaperone J-domain"/>
    <property type="match status" value="1"/>
</dbReference>
<dbReference type="PROSITE" id="PS50076">
    <property type="entry name" value="DNAJ_2"/>
    <property type="match status" value="1"/>
</dbReference>
<name>A0A9J6G6S6_HAELO</name>
<protein>
    <recommendedName>
        <fullName evidence="2">J domain-containing protein</fullName>
    </recommendedName>
</protein>
<reference evidence="3 4" key="1">
    <citation type="journal article" date="2020" name="Cell">
        <title>Large-Scale Comparative Analyses of Tick Genomes Elucidate Their Genetic Diversity and Vector Capacities.</title>
        <authorList>
            <consortium name="Tick Genome and Microbiome Consortium (TIGMIC)"/>
            <person name="Jia N."/>
            <person name="Wang J."/>
            <person name="Shi W."/>
            <person name="Du L."/>
            <person name="Sun Y."/>
            <person name="Zhan W."/>
            <person name="Jiang J.F."/>
            <person name="Wang Q."/>
            <person name="Zhang B."/>
            <person name="Ji P."/>
            <person name="Bell-Sakyi L."/>
            <person name="Cui X.M."/>
            <person name="Yuan T.T."/>
            <person name="Jiang B.G."/>
            <person name="Yang W.F."/>
            <person name="Lam T.T."/>
            <person name="Chang Q.C."/>
            <person name="Ding S.J."/>
            <person name="Wang X.J."/>
            <person name="Zhu J.G."/>
            <person name="Ruan X.D."/>
            <person name="Zhao L."/>
            <person name="Wei J.T."/>
            <person name="Ye R.Z."/>
            <person name="Que T.C."/>
            <person name="Du C.H."/>
            <person name="Zhou Y.H."/>
            <person name="Cheng J.X."/>
            <person name="Dai P.F."/>
            <person name="Guo W.B."/>
            <person name="Han X.H."/>
            <person name="Huang E.J."/>
            <person name="Li L.F."/>
            <person name="Wei W."/>
            <person name="Gao Y.C."/>
            <person name="Liu J.Z."/>
            <person name="Shao H.Z."/>
            <person name="Wang X."/>
            <person name="Wang C.C."/>
            <person name="Yang T.C."/>
            <person name="Huo Q.B."/>
            <person name="Li W."/>
            <person name="Chen H.Y."/>
            <person name="Chen S.E."/>
            <person name="Zhou L.G."/>
            <person name="Ni X.B."/>
            <person name="Tian J.H."/>
            <person name="Sheng Y."/>
            <person name="Liu T."/>
            <person name="Pan Y.S."/>
            <person name="Xia L.Y."/>
            <person name="Li J."/>
            <person name="Zhao F."/>
            <person name="Cao W.C."/>
        </authorList>
    </citation>
    <scope>NUCLEOTIDE SEQUENCE [LARGE SCALE GENOMIC DNA]</scope>
    <source>
        <strain evidence="3">HaeL-2018</strain>
    </source>
</reference>
<dbReference type="PRINTS" id="PR00625">
    <property type="entry name" value="JDOMAIN"/>
</dbReference>
<dbReference type="VEuPathDB" id="VectorBase:HLOH_062186"/>
<evidence type="ECO:0000313" key="3">
    <source>
        <dbReference type="EMBL" id="KAH9370615.1"/>
    </source>
</evidence>
<feature type="domain" description="J" evidence="2">
    <location>
        <begin position="41"/>
        <end position="107"/>
    </location>
</feature>
<dbReference type="InterPro" id="IPR043183">
    <property type="entry name" value="DNJB2/6-like"/>
</dbReference>
<dbReference type="GO" id="GO:0051082">
    <property type="term" value="F:unfolded protein binding"/>
    <property type="evidence" value="ECO:0007669"/>
    <property type="project" value="InterPro"/>
</dbReference>
<evidence type="ECO:0000313" key="4">
    <source>
        <dbReference type="Proteomes" id="UP000821853"/>
    </source>
</evidence>
<keyword evidence="4" id="KW-1185">Reference proteome</keyword>
<dbReference type="AlphaFoldDB" id="A0A9J6G6S6"/>
<dbReference type="InterPro" id="IPR018253">
    <property type="entry name" value="DnaJ_domain_CS"/>
</dbReference>
<accession>A0A9J6G6S6</accession>
<dbReference type="OrthoDB" id="10250354at2759"/>
<evidence type="ECO:0000259" key="2">
    <source>
        <dbReference type="PROSITE" id="PS50076"/>
    </source>
</evidence>
<dbReference type="PANTHER" id="PTHR45168">
    <property type="entry name" value="DNAJ HOMOLOG SUBFAMILY B MEMBER 2"/>
    <property type="match status" value="1"/>
</dbReference>
<dbReference type="PANTHER" id="PTHR45168:SF3">
    <property type="entry name" value="DNAJ HEAT SHOCK PROTEIN FAMILY (HSP40) MEMBER B2"/>
    <property type="match status" value="1"/>
</dbReference>
<keyword evidence="1" id="KW-0143">Chaperone</keyword>
<dbReference type="Pfam" id="PF00226">
    <property type="entry name" value="DnaJ"/>
    <property type="match status" value="1"/>
</dbReference>
<proteinExistence type="predicted"/>
<dbReference type="CDD" id="cd06257">
    <property type="entry name" value="DnaJ"/>
    <property type="match status" value="1"/>
</dbReference>